<dbReference type="Gene3D" id="3.40.50.170">
    <property type="entry name" value="Formyl transferase, N-terminal domain"/>
    <property type="match status" value="1"/>
</dbReference>
<dbReference type="PANTHER" id="PTHR11138">
    <property type="entry name" value="METHIONYL-TRNA FORMYLTRANSFERASE"/>
    <property type="match status" value="1"/>
</dbReference>
<evidence type="ECO:0000259" key="1">
    <source>
        <dbReference type="Pfam" id="PF00551"/>
    </source>
</evidence>
<dbReference type="InterPro" id="IPR036477">
    <property type="entry name" value="Formyl_transf_N_sf"/>
</dbReference>
<dbReference type="Proteomes" id="UP000697995">
    <property type="component" value="Unassembled WGS sequence"/>
</dbReference>
<dbReference type="SUPFAM" id="SSF53328">
    <property type="entry name" value="Formyltransferase"/>
    <property type="match status" value="1"/>
</dbReference>
<name>A0ABS1CX57_9PROT</name>
<dbReference type="RefSeq" id="WP_133221163.1">
    <property type="nucleotide sequence ID" value="NZ_NRSG01000083.1"/>
</dbReference>
<dbReference type="InterPro" id="IPR002376">
    <property type="entry name" value="Formyl_transf_N"/>
</dbReference>
<evidence type="ECO:0000313" key="3">
    <source>
        <dbReference type="Proteomes" id="UP000697995"/>
    </source>
</evidence>
<dbReference type="PANTHER" id="PTHR11138:SF5">
    <property type="entry name" value="METHIONYL-TRNA FORMYLTRANSFERASE, MITOCHONDRIAL"/>
    <property type="match status" value="1"/>
</dbReference>
<keyword evidence="3" id="KW-1185">Reference proteome</keyword>
<dbReference type="EMBL" id="NRSG01000083">
    <property type="protein sequence ID" value="MBK1659115.1"/>
    <property type="molecule type" value="Genomic_DNA"/>
</dbReference>
<dbReference type="Pfam" id="PF00551">
    <property type="entry name" value="Formyl_trans_N"/>
    <property type="match status" value="1"/>
</dbReference>
<sequence length="325" mass="34642">MTSGHPNTVPPAWLAALPAGCTARPLEGARWGQLLMPPALPPSAAPQGQLRLVLFASFWIGQATLQAALAYQRRFPERLRIVGLVTDDPVSPQARISLRKRAWSIMPPAERLQVKLGLLRTALAAGIPVYTGEIKTPGFRQALGQWRPDALVTCGFGQVLDRPILDALPYGAYNCHPTDLANGHGAGPSPWDDMVTRGVFHTVWSVHRMIEQVDAGPVIGQSPPIHVGDASGRLIADARCFFYKVVPGVAPMILRLVDSLAARRGTGRPGLLQAIDIPGAVSPALRARLAAPVAIGWQDLTIPVPGEADFAALHPPMVEDMAAAG</sequence>
<gene>
    <name evidence="2" type="ORF">CKO45_12815</name>
</gene>
<evidence type="ECO:0000313" key="2">
    <source>
        <dbReference type="EMBL" id="MBK1659115.1"/>
    </source>
</evidence>
<organism evidence="2 3">
    <name type="scientific">Paracraurococcus ruber</name>
    <dbReference type="NCBI Taxonomy" id="77675"/>
    <lineage>
        <taxon>Bacteria</taxon>
        <taxon>Pseudomonadati</taxon>
        <taxon>Pseudomonadota</taxon>
        <taxon>Alphaproteobacteria</taxon>
        <taxon>Acetobacterales</taxon>
        <taxon>Roseomonadaceae</taxon>
        <taxon>Paracraurococcus</taxon>
    </lineage>
</organism>
<protein>
    <recommendedName>
        <fullName evidence="1">Formyl transferase N-terminal domain-containing protein</fullName>
    </recommendedName>
</protein>
<proteinExistence type="predicted"/>
<accession>A0ABS1CX57</accession>
<comment type="caution">
    <text evidence="2">The sequence shown here is derived from an EMBL/GenBank/DDBJ whole genome shotgun (WGS) entry which is preliminary data.</text>
</comment>
<reference evidence="2 3" key="1">
    <citation type="journal article" date="2020" name="Microorganisms">
        <title>Osmotic Adaptation and Compatible Solute Biosynthesis of Phototrophic Bacteria as Revealed from Genome Analyses.</title>
        <authorList>
            <person name="Imhoff J.F."/>
            <person name="Rahn T."/>
            <person name="Kunzel S."/>
            <person name="Keller A."/>
            <person name="Neulinger S.C."/>
        </authorList>
    </citation>
    <scope>NUCLEOTIDE SEQUENCE [LARGE SCALE GENOMIC DNA]</scope>
    <source>
        <strain evidence="2 3">DSM 15382</strain>
    </source>
</reference>
<feature type="domain" description="Formyl transferase N-terminal" evidence="1">
    <location>
        <begin position="139"/>
        <end position="232"/>
    </location>
</feature>